<dbReference type="InterPro" id="IPR027417">
    <property type="entry name" value="P-loop_NTPase"/>
</dbReference>
<evidence type="ECO:0000256" key="3">
    <source>
        <dbReference type="ARBA" id="ARBA00022806"/>
    </source>
</evidence>
<evidence type="ECO:0000256" key="1">
    <source>
        <dbReference type="ARBA" id="ARBA00022741"/>
    </source>
</evidence>
<dbReference type="RefSeq" id="XP_042994427.1">
    <property type="nucleotide sequence ID" value="XM_043138493.1"/>
</dbReference>
<feature type="region of interest" description="Disordered" evidence="5">
    <location>
        <begin position="20"/>
        <end position="44"/>
    </location>
</feature>
<keyword evidence="2" id="KW-0378">Hydrolase</keyword>
<dbReference type="GeneID" id="66061773"/>
<gene>
    <name evidence="8" type="ORF">UV8b_00995</name>
</gene>
<accession>A0A8E5HKP6</accession>
<evidence type="ECO:0000256" key="2">
    <source>
        <dbReference type="ARBA" id="ARBA00022801"/>
    </source>
</evidence>
<dbReference type="Pfam" id="PF00271">
    <property type="entry name" value="Helicase_C"/>
    <property type="match status" value="1"/>
</dbReference>
<dbReference type="GO" id="GO:0008094">
    <property type="term" value="F:ATP-dependent activity, acting on DNA"/>
    <property type="evidence" value="ECO:0007669"/>
    <property type="project" value="TreeGrafter"/>
</dbReference>
<keyword evidence="4" id="KW-0067">ATP-binding</keyword>
<dbReference type="InterPro" id="IPR000330">
    <property type="entry name" value="SNF2_N"/>
</dbReference>
<dbReference type="PROSITE" id="PS51192">
    <property type="entry name" value="HELICASE_ATP_BIND_1"/>
    <property type="match status" value="1"/>
</dbReference>
<feature type="region of interest" description="Disordered" evidence="5">
    <location>
        <begin position="1008"/>
        <end position="1041"/>
    </location>
</feature>
<feature type="compositionally biased region" description="Basic and acidic residues" evidence="5">
    <location>
        <begin position="202"/>
        <end position="214"/>
    </location>
</feature>
<feature type="region of interest" description="Disordered" evidence="5">
    <location>
        <begin position="92"/>
        <end position="218"/>
    </location>
</feature>
<dbReference type="SMART" id="SM00490">
    <property type="entry name" value="HELICc"/>
    <property type="match status" value="1"/>
</dbReference>
<keyword evidence="3" id="KW-0347">Helicase</keyword>
<dbReference type="Gene3D" id="3.40.50.300">
    <property type="entry name" value="P-loop containing nucleotide triphosphate hydrolases"/>
    <property type="match status" value="1"/>
</dbReference>
<feature type="region of interest" description="Disordered" evidence="5">
    <location>
        <begin position="591"/>
        <end position="618"/>
    </location>
</feature>
<dbReference type="InterPro" id="IPR001650">
    <property type="entry name" value="Helicase_C-like"/>
</dbReference>
<dbReference type="EMBL" id="CP072753">
    <property type="protein sequence ID" value="QUC16754.1"/>
    <property type="molecule type" value="Genomic_DNA"/>
</dbReference>
<dbReference type="AlphaFoldDB" id="A0A8E5HKP6"/>
<dbReference type="Pfam" id="PF00176">
    <property type="entry name" value="SNF2-rel_dom"/>
    <property type="match status" value="1"/>
</dbReference>
<dbReference type="KEGG" id="uvi:66061773"/>
<dbReference type="GO" id="GO:0005634">
    <property type="term" value="C:nucleus"/>
    <property type="evidence" value="ECO:0007669"/>
    <property type="project" value="TreeGrafter"/>
</dbReference>
<evidence type="ECO:0000259" key="7">
    <source>
        <dbReference type="PROSITE" id="PS51194"/>
    </source>
</evidence>
<dbReference type="SMART" id="SM00487">
    <property type="entry name" value="DEXDc"/>
    <property type="match status" value="1"/>
</dbReference>
<feature type="compositionally biased region" description="Basic and acidic residues" evidence="5">
    <location>
        <begin position="175"/>
        <end position="195"/>
    </location>
</feature>
<feature type="domain" description="Helicase ATP-binding" evidence="6">
    <location>
        <begin position="324"/>
        <end position="511"/>
    </location>
</feature>
<evidence type="ECO:0000313" key="8">
    <source>
        <dbReference type="EMBL" id="QUC16754.1"/>
    </source>
</evidence>
<dbReference type="PANTHER" id="PTHR45626">
    <property type="entry name" value="TRANSCRIPTION TERMINATION FACTOR 2-RELATED"/>
    <property type="match status" value="1"/>
</dbReference>
<dbReference type="Gene3D" id="3.40.50.10810">
    <property type="entry name" value="Tandem AAA-ATPase domain"/>
    <property type="match status" value="1"/>
</dbReference>
<reference evidence="8" key="1">
    <citation type="submission" date="2020-03" db="EMBL/GenBank/DDBJ databases">
        <title>A mixture of massive structural variations and highly conserved coding sequences in Ustilaginoidea virens genome.</title>
        <authorList>
            <person name="Zhang K."/>
            <person name="Zhao Z."/>
            <person name="Zhang Z."/>
            <person name="Li Y."/>
            <person name="Hsiang T."/>
            <person name="Sun W."/>
        </authorList>
    </citation>
    <scope>NUCLEOTIDE SEQUENCE</scope>
    <source>
        <strain evidence="8">UV-8b</strain>
    </source>
</reference>
<dbReference type="CDD" id="cd18008">
    <property type="entry name" value="DEXDc_SHPRH-like"/>
    <property type="match status" value="1"/>
</dbReference>
<feature type="compositionally biased region" description="Acidic residues" evidence="5">
    <location>
        <begin position="133"/>
        <end position="163"/>
    </location>
</feature>
<dbReference type="InterPro" id="IPR014001">
    <property type="entry name" value="Helicase_ATP-bd"/>
</dbReference>
<name>A0A8E5HKP6_USTVR</name>
<evidence type="ECO:0000256" key="5">
    <source>
        <dbReference type="SAM" id="MobiDB-lite"/>
    </source>
</evidence>
<evidence type="ECO:0000256" key="4">
    <source>
        <dbReference type="ARBA" id="ARBA00022840"/>
    </source>
</evidence>
<dbReference type="GO" id="GO:0006281">
    <property type="term" value="P:DNA repair"/>
    <property type="evidence" value="ECO:0007669"/>
    <property type="project" value="TreeGrafter"/>
</dbReference>
<evidence type="ECO:0000313" key="9">
    <source>
        <dbReference type="Proteomes" id="UP000027002"/>
    </source>
</evidence>
<dbReference type="OrthoDB" id="448448at2759"/>
<dbReference type="SUPFAM" id="SSF52540">
    <property type="entry name" value="P-loop containing nucleoside triphosphate hydrolases"/>
    <property type="match status" value="2"/>
</dbReference>
<sequence>MSSEETQIKVEVGDVTVAQSKSEPSVVEQPLNRSEAMSISGPKLMENDTFKTENVTLSSLSFRTIKVEDGYGSSEMSHAIATLHADRVQATATLKSEVKRDPYNPDHSNIGNSATLPTPDDAKPDTLVKNEADPTDTESDSEADNERDDDTYLPENADDSEEVPDGKIKRQRRQQAKDVREFVARLHEKEDERQAKSAQRNGKRESGHLHERSPKRAKTIGTGIVSKLQGSLLDEHQHSESLAPVMPEFTARTQKEQYQKLCNSIPEGSDLRRAKSQKTDLKGAMRLFRFKKIKVVNEAYKLDGMRSALQSFQLTASAWMIKRELGRNNPFGGILADDMGMGKTVMSLACIIGNPPIDIDLEKFSRSTLVITPNITVADQWLKEVGTHLEKSFSDTTVVFDPKRHSHSKELAERPIVITTISEIKKQHRDMEDCDDDPNGLLKFDSSKGLLFRIRWYRIILDEAHVIKNTASKGKIACCALEAKHCWALSGTPLSNRTPELLSYLTFIGCDVDESWSMFKQNYMSQNKANGKLEALISMVMYRRTKNDSFLGHRIVNLERQERHTITIPLSDEENIFYDFVSKAVAAFKSGGSGSGPSQDSEEAAETTGCVPNEEKRGTNSIVRHHLQYLRMAPSHPYNLERLLRNSSVTGQDVQALRNHLSQSENDKTILEQLLSHKSVSEDLEKYASGIESVRKIQSPEICGRFEFDELLRLIQNEHEAKYMRCGMCGEASMKFLKLECGHVHCSHCFDTAKKWQRKKPRVAASAECGVEGCTMHLKTAEMVQTMATAVQQYYDAETRQPPAADSNRVSLTRSPDSIGCLVAGQLIPRIPKTPSSKLLVAMIVLSSWLLDFPNDKILVFTQFITTAQVLGQMLGNQKIPFLYFYGCMSEGARNRALQDIGGDATKRVMLISLKSGGQSLNITSANRVIIIDPWWNVTAEEQAIGRVHRTGQEKVCQVVRIRSLADMDEKLHDMQLAKSEEVDYALQDDHHTPRALVSEAEQAELYRFTQGRRRANRGGRAGQKRAQTKRRVGEPRQAAR</sequence>
<feature type="compositionally biased region" description="Basic and acidic residues" evidence="5">
    <location>
        <begin position="120"/>
        <end position="132"/>
    </location>
</feature>
<dbReference type="SUPFAM" id="SSF57850">
    <property type="entry name" value="RING/U-box"/>
    <property type="match status" value="1"/>
</dbReference>
<dbReference type="PROSITE" id="PS51194">
    <property type="entry name" value="HELICASE_CTER"/>
    <property type="match status" value="1"/>
</dbReference>
<dbReference type="GO" id="GO:0005524">
    <property type="term" value="F:ATP binding"/>
    <property type="evidence" value="ECO:0007669"/>
    <property type="project" value="UniProtKB-KW"/>
</dbReference>
<evidence type="ECO:0000259" key="6">
    <source>
        <dbReference type="PROSITE" id="PS51192"/>
    </source>
</evidence>
<dbReference type="Proteomes" id="UP000027002">
    <property type="component" value="Chromosome 1"/>
</dbReference>
<feature type="compositionally biased region" description="Basic residues" evidence="5">
    <location>
        <begin position="1011"/>
        <end position="1031"/>
    </location>
</feature>
<dbReference type="GO" id="GO:0016787">
    <property type="term" value="F:hydrolase activity"/>
    <property type="evidence" value="ECO:0007669"/>
    <property type="project" value="UniProtKB-KW"/>
</dbReference>
<proteinExistence type="predicted"/>
<dbReference type="CDD" id="cd18793">
    <property type="entry name" value="SF2_C_SNF"/>
    <property type="match status" value="1"/>
</dbReference>
<feature type="domain" description="Helicase C-terminal" evidence="7">
    <location>
        <begin position="845"/>
        <end position="998"/>
    </location>
</feature>
<keyword evidence="9" id="KW-1185">Reference proteome</keyword>
<dbReference type="PANTHER" id="PTHR45626:SF17">
    <property type="entry name" value="HELICASE-LIKE TRANSCRIPTION FACTOR"/>
    <property type="match status" value="1"/>
</dbReference>
<organism evidence="8 9">
    <name type="scientific">Ustilaginoidea virens</name>
    <name type="common">Rice false smut fungus</name>
    <name type="synonym">Villosiclava virens</name>
    <dbReference type="NCBI Taxonomy" id="1159556"/>
    <lineage>
        <taxon>Eukaryota</taxon>
        <taxon>Fungi</taxon>
        <taxon>Dikarya</taxon>
        <taxon>Ascomycota</taxon>
        <taxon>Pezizomycotina</taxon>
        <taxon>Sordariomycetes</taxon>
        <taxon>Hypocreomycetidae</taxon>
        <taxon>Hypocreales</taxon>
        <taxon>Clavicipitaceae</taxon>
        <taxon>Ustilaginoidea</taxon>
    </lineage>
</organism>
<feature type="compositionally biased region" description="Polar residues" evidence="5">
    <location>
        <begin position="106"/>
        <end position="116"/>
    </location>
</feature>
<protein>
    <submittedName>
        <fullName evidence="8">Uncharacterized protein</fullName>
    </submittedName>
</protein>
<dbReference type="InterPro" id="IPR038718">
    <property type="entry name" value="SNF2-like_sf"/>
</dbReference>
<dbReference type="InterPro" id="IPR050628">
    <property type="entry name" value="SNF2_RAD54_helicase_TF"/>
</dbReference>
<keyword evidence="1" id="KW-0547">Nucleotide-binding</keyword>
<dbReference type="InterPro" id="IPR049730">
    <property type="entry name" value="SNF2/RAD54-like_C"/>
</dbReference>
<dbReference type="GO" id="GO:0004386">
    <property type="term" value="F:helicase activity"/>
    <property type="evidence" value="ECO:0007669"/>
    <property type="project" value="UniProtKB-KW"/>
</dbReference>